<comment type="similarity">
    <text evidence="1 5">Belongs to the glycosyl hydrolase 1 family.</text>
</comment>
<feature type="compositionally biased region" description="Basic and acidic residues" evidence="7">
    <location>
        <begin position="25"/>
        <end position="40"/>
    </location>
</feature>
<dbReference type="Gene3D" id="3.20.20.80">
    <property type="entry name" value="Glycosidases"/>
    <property type="match status" value="1"/>
</dbReference>
<dbReference type="InterPro" id="IPR033132">
    <property type="entry name" value="GH_1_N_CS"/>
</dbReference>
<dbReference type="AlphaFoldDB" id="A0A2S5R9U4"/>
<dbReference type="InterPro" id="IPR018120">
    <property type="entry name" value="Glyco_hydro_1_AS"/>
</dbReference>
<dbReference type="PROSITE" id="PS00572">
    <property type="entry name" value="GLYCOSYL_HYDROL_F1_1"/>
    <property type="match status" value="1"/>
</dbReference>
<keyword evidence="9" id="KW-1185">Reference proteome</keyword>
<keyword evidence="3 6" id="KW-0326">Glycosidase</keyword>
<evidence type="ECO:0000256" key="6">
    <source>
        <dbReference type="RuleBase" id="RU004468"/>
    </source>
</evidence>
<feature type="active site" description="Nucleophile" evidence="4">
    <location>
        <position position="366"/>
    </location>
</feature>
<evidence type="ECO:0000256" key="3">
    <source>
        <dbReference type="ARBA" id="ARBA00023295"/>
    </source>
</evidence>
<dbReference type="PANTHER" id="PTHR10353">
    <property type="entry name" value="GLYCOSYL HYDROLASE"/>
    <property type="match status" value="1"/>
</dbReference>
<dbReference type="InterPro" id="IPR001360">
    <property type="entry name" value="Glyco_hydro_1"/>
</dbReference>
<feature type="region of interest" description="Disordered" evidence="7">
    <location>
        <begin position="19"/>
        <end position="40"/>
    </location>
</feature>
<sequence>MKKIREDFLWGGSSSAFQIEGGWNEDGKEPSVQDTKKDIPEGTTDFKIASDHYHHWKEDVAMMVEMGFKSYRFSIAWTRVWSYEKNQPNQKGLEFYHNLIDELLKHKIEPIVTMYHFDLPDYLQQKGGWLSRNTIDEFAKYTKLLMENYGAKVKYWLTINEQNIMALASGAVEGGKPRSTKDIYQCNHHMFLAQAKAMKIIHQMSKAKVGPAPNITAIYPNSNTPEDNLAAITFTNIRNWYYLDVPVFGKYNVIAMDMLNKLDSMIDIQDGDMDIINDPLAKPDFIGFNYYATGTVKQTDPNKNYVSKFSGQVDQQTGFGLQDFFEQVQNPNLPKTQFNWEIDPVGFKNTMLEMTSRYNLPLLLTENGIGGYDELDANNQVDDQYRIDYYTAHLKQMLEAIAMGVDLIGYNPWTAIDLVSTHEGIRKRYGFVFVNRTDEDLKDLKRYPKKSFYWYKEVIKTNGKNIK</sequence>
<evidence type="ECO:0000256" key="1">
    <source>
        <dbReference type="ARBA" id="ARBA00010838"/>
    </source>
</evidence>
<dbReference type="EMBL" id="PHNE01000006">
    <property type="protein sequence ID" value="PPE04078.1"/>
    <property type="molecule type" value="Genomic_DNA"/>
</dbReference>
<dbReference type="Pfam" id="PF00232">
    <property type="entry name" value="Glyco_hydro_1"/>
    <property type="match status" value="1"/>
</dbReference>
<evidence type="ECO:0000256" key="7">
    <source>
        <dbReference type="SAM" id="MobiDB-lite"/>
    </source>
</evidence>
<protein>
    <submittedName>
        <fullName evidence="8">6-phospho-beta-glucosidase</fullName>
    </submittedName>
</protein>
<dbReference type="Proteomes" id="UP000237865">
    <property type="component" value="Unassembled WGS sequence"/>
</dbReference>
<evidence type="ECO:0000313" key="9">
    <source>
        <dbReference type="Proteomes" id="UP000237865"/>
    </source>
</evidence>
<dbReference type="GO" id="GO:0016052">
    <property type="term" value="P:carbohydrate catabolic process"/>
    <property type="evidence" value="ECO:0007669"/>
    <property type="project" value="TreeGrafter"/>
</dbReference>
<proteinExistence type="inferred from homology"/>
<dbReference type="RefSeq" id="WP_028127127.1">
    <property type="nucleotide sequence ID" value="NZ_PHNE01000006.1"/>
</dbReference>
<evidence type="ECO:0000313" key="8">
    <source>
        <dbReference type="EMBL" id="PPE04078.1"/>
    </source>
</evidence>
<dbReference type="InterPro" id="IPR017853">
    <property type="entry name" value="GH"/>
</dbReference>
<keyword evidence="2 6" id="KW-0378">Hydrolase</keyword>
<dbReference type="FunFam" id="3.20.20.80:FF:000004">
    <property type="entry name" value="Beta-glucosidase 6-phospho-beta-glucosidase"/>
    <property type="match status" value="1"/>
</dbReference>
<evidence type="ECO:0000256" key="4">
    <source>
        <dbReference type="PROSITE-ProRule" id="PRU10055"/>
    </source>
</evidence>
<name>A0A2S5R9U4_9MOLU</name>
<dbReference type="GO" id="GO:0005829">
    <property type="term" value="C:cytosol"/>
    <property type="evidence" value="ECO:0007669"/>
    <property type="project" value="TreeGrafter"/>
</dbReference>
<comment type="caution">
    <text evidence="8">The sequence shown here is derived from an EMBL/GenBank/DDBJ whole genome shotgun (WGS) entry which is preliminary data.</text>
</comment>
<dbReference type="SUPFAM" id="SSF51445">
    <property type="entry name" value="(Trans)glycosidases"/>
    <property type="match status" value="1"/>
</dbReference>
<reference evidence="8 9" key="1">
    <citation type="submission" date="2017-11" db="EMBL/GenBank/DDBJ databases">
        <title>Genome sequence of Entomoplasma lucivorax PIPN-2 (ATCC 49196).</title>
        <authorList>
            <person name="Lo W.-S."/>
            <person name="Gasparich G.E."/>
            <person name="Kuo C.-H."/>
        </authorList>
    </citation>
    <scope>NUCLEOTIDE SEQUENCE [LARGE SCALE GENOMIC DNA]</scope>
    <source>
        <strain evidence="8 9">PIPN-2</strain>
    </source>
</reference>
<dbReference type="PANTHER" id="PTHR10353:SF136">
    <property type="entry name" value="ARYL-PHOSPHO-BETA-D-GLUCOSIDASE BGLC"/>
    <property type="match status" value="1"/>
</dbReference>
<accession>A0A2S5R9U4</accession>
<dbReference type="PRINTS" id="PR00131">
    <property type="entry name" value="GLHYDRLASE1"/>
</dbReference>
<evidence type="ECO:0000256" key="2">
    <source>
        <dbReference type="ARBA" id="ARBA00022801"/>
    </source>
</evidence>
<dbReference type="PROSITE" id="PS00653">
    <property type="entry name" value="GLYCOSYL_HYDROL_F1_2"/>
    <property type="match status" value="1"/>
</dbReference>
<gene>
    <name evidence="8" type="primary">bglA</name>
    <name evidence="8" type="ORF">ELUCI_v1c08580</name>
</gene>
<dbReference type="GO" id="GO:0008422">
    <property type="term" value="F:beta-glucosidase activity"/>
    <property type="evidence" value="ECO:0007669"/>
    <property type="project" value="TreeGrafter"/>
</dbReference>
<evidence type="ECO:0000256" key="5">
    <source>
        <dbReference type="RuleBase" id="RU003690"/>
    </source>
</evidence>
<organism evidence="8 9">
    <name type="scientific">Williamsoniiplasma lucivorax</name>
    <dbReference type="NCBI Taxonomy" id="209274"/>
    <lineage>
        <taxon>Bacteria</taxon>
        <taxon>Bacillati</taxon>
        <taxon>Mycoplasmatota</taxon>
        <taxon>Mollicutes</taxon>
        <taxon>Entomoplasmatales</taxon>
        <taxon>Williamsoniiplasma</taxon>
    </lineage>
</organism>
<dbReference type="STRING" id="1399797.GCA_000518285_01147"/>